<feature type="region of interest" description="Disordered" evidence="1">
    <location>
        <begin position="180"/>
        <end position="209"/>
    </location>
</feature>
<gene>
    <name evidence="2" type="ORF">F5Z01DRAFT_677411</name>
</gene>
<sequence length="209" mass="23146">MISRTDESRESAANFPSVISEDFLKASIETDWSGHSARFGWHCGPIDIMNAPFNDDPCVSKVNAMVCMILGPSRRACGTCIEVDAGAEQLRQHMEQTHNTHLTALSLANTAEAEEATGQRSLIQFVITGRWRTMMFEKEPGVGPANGPLQKLCDFFESKARNDDVFACIWGRQFHRREEPVSVLGKRSRNADAPLPDLPSSKEADRPAP</sequence>
<dbReference type="RefSeq" id="XP_046114840.1">
    <property type="nucleotide sequence ID" value="XM_046265352.1"/>
</dbReference>
<dbReference type="Proteomes" id="UP000887229">
    <property type="component" value="Unassembled WGS sequence"/>
</dbReference>
<organism evidence="2 3">
    <name type="scientific">Emericellopsis atlantica</name>
    <dbReference type="NCBI Taxonomy" id="2614577"/>
    <lineage>
        <taxon>Eukaryota</taxon>
        <taxon>Fungi</taxon>
        <taxon>Dikarya</taxon>
        <taxon>Ascomycota</taxon>
        <taxon>Pezizomycotina</taxon>
        <taxon>Sordariomycetes</taxon>
        <taxon>Hypocreomycetidae</taxon>
        <taxon>Hypocreales</taxon>
        <taxon>Bionectriaceae</taxon>
        <taxon>Emericellopsis</taxon>
    </lineage>
</organism>
<name>A0A9P7ZFC9_9HYPO</name>
<dbReference type="EMBL" id="MU251272">
    <property type="protein sequence ID" value="KAG9250916.1"/>
    <property type="molecule type" value="Genomic_DNA"/>
</dbReference>
<dbReference type="GeneID" id="70296255"/>
<dbReference type="OrthoDB" id="4778107at2759"/>
<protein>
    <submittedName>
        <fullName evidence="2">Uncharacterized protein</fullName>
    </submittedName>
</protein>
<keyword evidence="3" id="KW-1185">Reference proteome</keyword>
<feature type="compositionally biased region" description="Basic and acidic residues" evidence="1">
    <location>
        <begin position="200"/>
        <end position="209"/>
    </location>
</feature>
<dbReference type="AlphaFoldDB" id="A0A9P7ZFC9"/>
<evidence type="ECO:0000313" key="2">
    <source>
        <dbReference type="EMBL" id="KAG9250916.1"/>
    </source>
</evidence>
<accession>A0A9P7ZFC9</accession>
<comment type="caution">
    <text evidence="2">The sequence shown here is derived from an EMBL/GenBank/DDBJ whole genome shotgun (WGS) entry which is preliminary data.</text>
</comment>
<reference evidence="2" key="1">
    <citation type="journal article" date="2021" name="IMA Fungus">
        <title>Genomic characterization of three marine fungi, including Emericellopsis atlantica sp. nov. with signatures of a generalist lifestyle and marine biomass degradation.</title>
        <authorList>
            <person name="Hagestad O.C."/>
            <person name="Hou L."/>
            <person name="Andersen J.H."/>
            <person name="Hansen E.H."/>
            <person name="Altermark B."/>
            <person name="Li C."/>
            <person name="Kuhnert E."/>
            <person name="Cox R.J."/>
            <person name="Crous P.W."/>
            <person name="Spatafora J.W."/>
            <person name="Lail K."/>
            <person name="Amirebrahimi M."/>
            <person name="Lipzen A."/>
            <person name="Pangilinan J."/>
            <person name="Andreopoulos W."/>
            <person name="Hayes R.D."/>
            <person name="Ng V."/>
            <person name="Grigoriev I.V."/>
            <person name="Jackson S.A."/>
            <person name="Sutton T.D.S."/>
            <person name="Dobson A.D.W."/>
            <person name="Rama T."/>
        </authorList>
    </citation>
    <scope>NUCLEOTIDE SEQUENCE</scope>
    <source>
        <strain evidence="2">TS7</strain>
    </source>
</reference>
<evidence type="ECO:0000256" key="1">
    <source>
        <dbReference type="SAM" id="MobiDB-lite"/>
    </source>
</evidence>
<proteinExistence type="predicted"/>
<evidence type="ECO:0000313" key="3">
    <source>
        <dbReference type="Proteomes" id="UP000887229"/>
    </source>
</evidence>